<reference evidence="2" key="2">
    <citation type="submission" date="2020-09" db="EMBL/GenBank/DDBJ databases">
        <authorList>
            <person name="Sun Q."/>
            <person name="Ohkuma M."/>
        </authorList>
    </citation>
    <scope>NUCLEOTIDE SEQUENCE</scope>
    <source>
        <strain evidence="2">JCM 12580</strain>
    </source>
</reference>
<keyword evidence="1" id="KW-0472">Membrane</keyword>
<dbReference type="AlphaFoldDB" id="A0A917Q448"/>
<reference evidence="2" key="1">
    <citation type="journal article" date="2014" name="Int. J. Syst. Evol. Microbiol.">
        <title>Complete genome sequence of Corynebacterium casei LMG S-19264T (=DSM 44701T), isolated from a smear-ripened cheese.</title>
        <authorList>
            <consortium name="US DOE Joint Genome Institute (JGI-PGF)"/>
            <person name="Walter F."/>
            <person name="Albersmeier A."/>
            <person name="Kalinowski J."/>
            <person name="Ruckert C."/>
        </authorList>
    </citation>
    <scope>NUCLEOTIDE SEQUENCE</scope>
    <source>
        <strain evidence="2">JCM 12580</strain>
    </source>
</reference>
<protein>
    <submittedName>
        <fullName evidence="2">Uncharacterized protein</fullName>
    </submittedName>
</protein>
<keyword evidence="1" id="KW-1133">Transmembrane helix</keyword>
<evidence type="ECO:0000313" key="3">
    <source>
        <dbReference type="Proteomes" id="UP000658382"/>
    </source>
</evidence>
<feature type="transmembrane region" description="Helical" evidence="1">
    <location>
        <begin position="9"/>
        <end position="27"/>
    </location>
</feature>
<accession>A0A917Q448</accession>
<organism evidence="2 3">
    <name type="scientific">Lentibacillus kapialis</name>
    <dbReference type="NCBI Taxonomy" id="340214"/>
    <lineage>
        <taxon>Bacteria</taxon>
        <taxon>Bacillati</taxon>
        <taxon>Bacillota</taxon>
        <taxon>Bacilli</taxon>
        <taxon>Bacillales</taxon>
        <taxon>Bacillaceae</taxon>
        <taxon>Lentibacillus</taxon>
    </lineage>
</organism>
<dbReference type="Proteomes" id="UP000658382">
    <property type="component" value="Unassembled WGS sequence"/>
</dbReference>
<gene>
    <name evidence="2" type="ORF">GCM10007063_33370</name>
</gene>
<proteinExistence type="predicted"/>
<evidence type="ECO:0000256" key="1">
    <source>
        <dbReference type="SAM" id="Phobius"/>
    </source>
</evidence>
<sequence length="81" mass="9461">MNGNRNKRMFAIIAISVKAFFLIRYAFDARNRPMEQKTKGKNTGKPCNFSKVTILSRKLRIDISETRNETYEIVINDFCII</sequence>
<evidence type="ECO:0000313" key="2">
    <source>
        <dbReference type="EMBL" id="GGK08301.1"/>
    </source>
</evidence>
<comment type="caution">
    <text evidence="2">The sequence shown here is derived from an EMBL/GenBank/DDBJ whole genome shotgun (WGS) entry which is preliminary data.</text>
</comment>
<keyword evidence="1" id="KW-0812">Transmembrane</keyword>
<dbReference type="EMBL" id="BMNQ01000082">
    <property type="protein sequence ID" value="GGK08301.1"/>
    <property type="molecule type" value="Genomic_DNA"/>
</dbReference>
<keyword evidence="3" id="KW-1185">Reference proteome</keyword>
<name>A0A917Q448_9BACI</name>